<keyword evidence="4" id="KW-1185">Reference proteome</keyword>
<dbReference type="OrthoDB" id="26679at2759"/>
<dbReference type="Gene3D" id="3.10.350.10">
    <property type="entry name" value="LysM domain"/>
    <property type="match status" value="1"/>
</dbReference>
<dbReference type="GeneID" id="20218911"/>
<dbReference type="Pfam" id="PF01476">
    <property type="entry name" value="LysM"/>
    <property type="match status" value="1"/>
</dbReference>
<protein>
    <recommendedName>
        <fullName evidence="2">LysM domain-containing protein</fullName>
    </recommendedName>
</protein>
<dbReference type="InterPro" id="IPR018392">
    <property type="entry name" value="LysM"/>
</dbReference>
<accession>F0YRA8</accession>
<dbReference type="AlphaFoldDB" id="F0YRA8"/>
<dbReference type="InterPro" id="IPR036779">
    <property type="entry name" value="LysM_dom_sf"/>
</dbReference>
<dbReference type="Proteomes" id="UP000002729">
    <property type="component" value="Unassembled WGS sequence"/>
</dbReference>
<dbReference type="RefSeq" id="XP_009042950.1">
    <property type="nucleotide sequence ID" value="XM_009044702.1"/>
</dbReference>
<gene>
    <name evidence="3" type="ORF">AURANDRAFT_17865</name>
</gene>
<evidence type="ECO:0000256" key="1">
    <source>
        <dbReference type="SAM" id="MobiDB-lite"/>
    </source>
</evidence>
<name>F0YRA8_AURAN</name>
<feature type="compositionally biased region" description="Basic residues" evidence="1">
    <location>
        <begin position="61"/>
        <end position="72"/>
    </location>
</feature>
<dbReference type="KEGG" id="aaf:AURANDRAFT_17865"/>
<dbReference type="InParanoid" id="F0YRA8"/>
<evidence type="ECO:0000313" key="3">
    <source>
        <dbReference type="EMBL" id="EGB02351.1"/>
    </source>
</evidence>
<evidence type="ECO:0000259" key="2">
    <source>
        <dbReference type="PROSITE" id="PS51782"/>
    </source>
</evidence>
<reference evidence="3 4" key="1">
    <citation type="journal article" date="2011" name="Proc. Natl. Acad. Sci. U.S.A.">
        <title>Niche of harmful alga Aureococcus anophagefferens revealed through ecogenomics.</title>
        <authorList>
            <person name="Gobler C.J."/>
            <person name="Berry D.L."/>
            <person name="Dyhrman S.T."/>
            <person name="Wilhelm S.W."/>
            <person name="Salamov A."/>
            <person name="Lobanov A.V."/>
            <person name="Zhang Y."/>
            <person name="Collier J.L."/>
            <person name="Wurch L.L."/>
            <person name="Kustka A.B."/>
            <person name="Dill B.D."/>
            <person name="Shah M."/>
            <person name="VerBerkmoes N.C."/>
            <person name="Kuo A."/>
            <person name="Terry A."/>
            <person name="Pangilinan J."/>
            <person name="Lindquist E.A."/>
            <person name="Lucas S."/>
            <person name="Paulsen I.T."/>
            <person name="Hattenrath-Lehmann T.K."/>
            <person name="Talmage S.C."/>
            <person name="Walker E.A."/>
            <person name="Koch F."/>
            <person name="Burson A.M."/>
            <person name="Marcoval M.A."/>
            <person name="Tang Y.Z."/>
            <person name="Lecleir G.R."/>
            <person name="Coyne K.J."/>
            <person name="Berg G.M."/>
            <person name="Bertrand E.M."/>
            <person name="Saito M.A."/>
            <person name="Gladyshev V.N."/>
            <person name="Grigoriev I.V."/>
        </authorList>
    </citation>
    <scope>NUCLEOTIDE SEQUENCE [LARGE SCALE GENOMIC DNA]</scope>
    <source>
        <strain evidence="4">CCMP 1984</strain>
    </source>
</reference>
<feature type="region of interest" description="Disordered" evidence="1">
    <location>
        <begin position="53"/>
        <end position="72"/>
    </location>
</feature>
<organism evidence="4">
    <name type="scientific">Aureococcus anophagefferens</name>
    <name type="common">Harmful bloom alga</name>
    <dbReference type="NCBI Taxonomy" id="44056"/>
    <lineage>
        <taxon>Eukaryota</taxon>
        <taxon>Sar</taxon>
        <taxon>Stramenopiles</taxon>
        <taxon>Ochrophyta</taxon>
        <taxon>Pelagophyceae</taxon>
        <taxon>Pelagomonadales</taxon>
        <taxon>Pelagomonadaceae</taxon>
        <taxon>Aureococcus</taxon>
    </lineage>
</organism>
<dbReference type="SUPFAM" id="SSF54106">
    <property type="entry name" value="LysM domain"/>
    <property type="match status" value="1"/>
</dbReference>
<feature type="non-terminal residue" evidence="3">
    <location>
        <position position="72"/>
    </location>
</feature>
<dbReference type="EMBL" id="GL833601">
    <property type="protein sequence ID" value="EGB02351.1"/>
    <property type="molecule type" value="Genomic_DNA"/>
</dbReference>
<proteinExistence type="predicted"/>
<evidence type="ECO:0000313" key="4">
    <source>
        <dbReference type="Proteomes" id="UP000002729"/>
    </source>
</evidence>
<feature type="domain" description="LysM" evidence="2">
    <location>
        <begin position="1"/>
        <end position="40"/>
    </location>
</feature>
<feature type="non-terminal residue" evidence="3">
    <location>
        <position position="1"/>
    </location>
</feature>
<sequence>VQANDTLRGVAVRFGMAPGEVLLLNKLSGSYVYPGQTLFVKDPESQEAVNYIPATAPDKRVRPKLKTPKTQK</sequence>
<dbReference type="PROSITE" id="PS51782">
    <property type="entry name" value="LYSM"/>
    <property type="match status" value="1"/>
</dbReference>